<dbReference type="InterPro" id="IPR050400">
    <property type="entry name" value="Bact_Cytoskel_RodZ"/>
</dbReference>
<evidence type="ECO:0000256" key="2">
    <source>
        <dbReference type="SAM" id="Phobius"/>
    </source>
</evidence>
<keyword evidence="2" id="KW-0812">Transmembrane</keyword>
<keyword evidence="2" id="KW-1133">Transmembrane helix</keyword>
<dbReference type="Gene3D" id="1.10.260.40">
    <property type="entry name" value="lambda repressor-like DNA-binding domains"/>
    <property type="match status" value="1"/>
</dbReference>
<dbReference type="RefSeq" id="WP_377003522.1">
    <property type="nucleotide sequence ID" value="NZ_JBHSGG010000014.1"/>
</dbReference>
<feature type="region of interest" description="Disordered" evidence="1">
    <location>
        <begin position="176"/>
        <end position="198"/>
    </location>
</feature>
<gene>
    <name evidence="4" type="ORF">ACFO3Q_04920</name>
</gene>
<feature type="compositionally biased region" description="Low complexity" evidence="1">
    <location>
        <begin position="189"/>
        <end position="198"/>
    </location>
</feature>
<comment type="caution">
    <text evidence="4">The sequence shown here is derived from an EMBL/GenBank/DDBJ whole genome shotgun (WGS) entry which is preliminary data.</text>
</comment>
<keyword evidence="5" id="KW-1185">Reference proteome</keyword>
<keyword evidence="2" id="KW-0472">Membrane</keyword>
<proteinExistence type="predicted"/>
<evidence type="ECO:0000313" key="5">
    <source>
        <dbReference type="Proteomes" id="UP001595892"/>
    </source>
</evidence>
<reference evidence="5" key="1">
    <citation type="journal article" date="2019" name="Int. J. Syst. Evol. Microbiol.">
        <title>The Global Catalogue of Microorganisms (GCM) 10K type strain sequencing project: providing services to taxonomists for standard genome sequencing and annotation.</title>
        <authorList>
            <consortium name="The Broad Institute Genomics Platform"/>
            <consortium name="The Broad Institute Genome Sequencing Center for Infectious Disease"/>
            <person name="Wu L."/>
            <person name="Ma J."/>
        </authorList>
    </citation>
    <scope>NUCLEOTIDE SEQUENCE [LARGE SCALE GENOMIC DNA]</scope>
    <source>
        <strain evidence="5">CGMCC 1.13574</strain>
    </source>
</reference>
<dbReference type="InterPro" id="IPR025194">
    <property type="entry name" value="RodZ-like_C"/>
</dbReference>
<dbReference type="PANTHER" id="PTHR34475:SF1">
    <property type="entry name" value="CYTOSKELETON PROTEIN RODZ"/>
    <property type="match status" value="1"/>
</dbReference>
<feature type="transmembrane region" description="Helical" evidence="2">
    <location>
        <begin position="105"/>
        <end position="123"/>
    </location>
</feature>
<evidence type="ECO:0000313" key="4">
    <source>
        <dbReference type="EMBL" id="MFC4727511.1"/>
    </source>
</evidence>
<sequence length="292" mass="31344">MSNEHQTEPLGLRLRRAREARGLSVEDASRQLHLPRRVIDLIDRSEWASLPGGIHLRGQLMSYARLVGVPREEVDAVAAARPPEPPPLVTMSQTSRFRRTLDRSARNLVYVAITVVLALPVWLGTREHLSSRDAALTPLDQTPAELQSAATGTPSVVTPVVQPPLLASLTPYQRSAPVPVQDAPDEAEPGAAEAAPADAPVAAPADGLVLRANGESWFEVVGHDGQRIEQGILRPGVSRSFPSREVARVTLGNAPEVEVLNGGRPVDTTPYRRAQVARFNMSADGVVAPPNG</sequence>
<dbReference type="Proteomes" id="UP001595892">
    <property type="component" value="Unassembled WGS sequence"/>
</dbReference>
<dbReference type="Pfam" id="PF13464">
    <property type="entry name" value="RodZ_C"/>
    <property type="match status" value="1"/>
</dbReference>
<protein>
    <submittedName>
        <fullName evidence="4">Helix-turn-helix domain-containing protein</fullName>
    </submittedName>
</protein>
<dbReference type="InterPro" id="IPR010982">
    <property type="entry name" value="Lambda_DNA-bd_dom_sf"/>
</dbReference>
<feature type="domain" description="Cytoskeleton protein RodZ-like C-terminal" evidence="3">
    <location>
        <begin position="209"/>
        <end position="279"/>
    </location>
</feature>
<organism evidence="4 5">
    <name type="scientific">Coralloluteibacterium thermophilum</name>
    <dbReference type="NCBI Taxonomy" id="2707049"/>
    <lineage>
        <taxon>Bacteria</taxon>
        <taxon>Pseudomonadati</taxon>
        <taxon>Pseudomonadota</taxon>
        <taxon>Gammaproteobacteria</taxon>
        <taxon>Lysobacterales</taxon>
        <taxon>Lysobacteraceae</taxon>
        <taxon>Coralloluteibacterium</taxon>
    </lineage>
</organism>
<name>A0ABV9NJX7_9GAMM</name>
<dbReference type="EMBL" id="JBHSGG010000014">
    <property type="protein sequence ID" value="MFC4727511.1"/>
    <property type="molecule type" value="Genomic_DNA"/>
</dbReference>
<accession>A0ABV9NJX7</accession>
<dbReference type="Pfam" id="PF13413">
    <property type="entry name" value="HTH_25"/>
    <property type="match status" value="1"/>
</dbReference>
<evidence type="ECO:0000256" key="1">
    <source>
        <dbReference type="SAM" id="MobiDB-lite"/>
    </source>
</evidence>
<dbReference type="PANTHER" id="PTHR34475">
    <property type="match status" value="1"/>
</dbReference>
<evidence type="ECO:0000259" key="3">
    <source>
        <dbReference type="Pfam" id="PF13464"/>
    </source>
</evidence>